<sequence length="66" mass="7404">MMTEPRLVIDTNVYISAFLKDTGNPAKLVIHASRNAEILFSSETLDELIDVIGRRKFAAYFSGDEI</sequence>
<dbReference type="Pfam" id="PF13470">
    <property type="entry name" value="PIN_3"/>
    <property type="match status" value="1"/>
</dbReference>
<dbReference type="InterPro" id="IPR029060">
    <property type="entry name" value="PIN-like_dom_sf"/>
</dbReference>
<name>A0A450U0Y3_9GAMM</name>
<organism evidence="2">
    <name type="scientific">Candidatus Kentrum sp. FW</name>
    <dbReference type="NCBI Taxonomy" id="2126338"/>
    <lineage>
        <taxon>Bacteria</taxon>
        <taxon>Pseudomonadati</taxon>
        <taxon>Pseudomonadota</taxon>
        <taxon>Gammaproteobacteria</taxon>
        <taxon>Candidatus Kentrum</taxon>
    </lineage>
</organism>
<reference evidence="2" key="1">
    <citation type="submission" date="2019-02" db="EMBL/GenBank/DDBJ databases">
        <authorList>
            <person name="Gruber-Vodicka R. H."/>
            <person name="Seah K. B. B."/>
        </authorList>
    </citation>
    <scope>NUCLEOTIDE SEQUENCE</scope>
    <source>
        <strain evidence="2">BECK_BZ131</strain>
    </source>
</reference>
<evidence type="ECO:0000259" key="1">
    <source>
        <dbReference type="Pfam" id="PF13470"/>
    </source>
</evidence>
<dbReference type="AlphaFoldDB" id="A0A450U0Y3"/>
<dbReference type="EMBL" id="CAADFE010000095">
    <property type="protein sequence ID" value="VFJ76027.1"/>
    <property type="molecule type" value="Genomic_DNA"/>
</dbReference>
<protein>
    <submittedName>
        <fullName evidence="2">Putative toxin-antitoxin system toxin component, PIN family</fullName>
    </submittedName>
</protein>
<dbReference type="InterPro" id="IPR002850">
    <property type="entry name" value="PIN_toxin-like"/>
</dbReference>
<dbReference type="NCBIfam" id="TIGR00305">
    <property type="entry name" value="putative toxin-antitoxin system toxin component, PIN family"/>
    <property type="match status" value="1"/>
</dbReference>
<evidence type="ECO:0000313" key="2">
    <source>
        <dbReference type="EMBL" id="VFJ76027.1"/>
    </source>
</evidence>
<accession>A0A450U0Y3</accession>
<gene>
    <name evidence="2" type="ORF">BECKFW1821C_GA0114237_109514</name>
</gene>
<feature type="domain" description="PIN" evidence="1">
    <location>
        <begin position="6"/>
        <end position="58"/>
    </location>
</feature>
<dbReference type="SUPFAM" id="SSF88723">
    <property type="entry name" value="PIN domain-like"/>
    <property type="match status" value="1"/>
</dbReference>
<dbReference type="InterPro" id="IPR002716">
    <property type="entry name" value="PIN_dom"/>
</dbReference>
<proteinExistence type="predicted"/>